<evidence type="ECO:0000256" key="1">
    <source>
        <dbReference type="ARBA" id="ARBA00006817"/>
    </source>
</evidence>
<sequence length="169" mass="19643">MNDTAYTELVMVREFKVSPEKLFDAWIDPVMMRKWLMSMEATNKSASSDPRVGGLWEIIDVRGGKEYRAVGRYLEIDRPIKLVFTFQMPQFSEFEDTITVNIKATEEGCKMVFTQHIRVPVEENWTDEDTRRAVEEFHDSSQHGWHYMFVGLKMLAEEGITPVMPPASE</sequence>
<organism evidence="3 4">
    <name type="scientific">Paenibacillus soyae</name>
    <dbReference type="NCBI Taxonomy" id="2969249"/>
    <lineage>
        <taxon>Bacteria</taxon>
        <taxon>Bacillati</taxon>
        <taxon>Bacillota</taxon>
        <taxon>Bacilli</taxon>
        <taxon>Bacillales</taxon>
        <taxon>Paenibacillaceae</taxon>
        <taxon>Paenibacillus</taxon>
    </lineage>
</organism>
<proteinExistence type="inferred from homology"/>
<dbReference type="Gene3D" id="3.30.530.20">
    <property type="match status" value="1"/>
</dbReference>
<dbReference type="SUPFAM" id="SSF55961">
    <property type="entry name" value="Bet v1-like"/>
    <property type="match status" value="1"/>
</dbReference>
<name>A0A9X2MUG8_9BACL</name>
<dbReference type="EMBL" id="JANIPJ010000024">
    <property type="protein sequence ID" value="MCR2807236.1"/>
    <property type="molecule type" value="Genomic_DNA"/>
</dbReference>
<evidence type="ECO:0000259" key="2">
    <source>
        <dbReference type="Pfam" id="PF08327"/>
    </source>
</evidence>
<gene>
    <name evidence="3" type="ORF">NQZ67_25445</name>
</gene>
<dbReference type="Pfam" id="PF08327">
    <property type="entry name" value="AHSA1"/>
    <property type="match status" value="1"/>
</dbReference>
<feature type="domain" description="Activator of Hsp90 ATPase homologue 1/2-like C-terminal" evidence="2">
    <location>
        <begin position="16"/>
        <end position="155"/>
    </location>
</feature>
<evidence type="ECO:0000313" key="4">
    <source>
        <dbReference type="Proteomes" id="UP001141950"/>
    </source>
</evidence>
<keyword evidence="4" id="KW-1185">Reference proteome</keyword>
<accession>A0A9X2MUG8</accession>
<dbReference type="InterPro" id="IPR013538">
    <property type="entry name" value="ASHA1/2-like_C"/>
</dbReference>
<comment type="similarity">
    <text evidence="1">Belongs to the AHA1 family.</text>
</comment>
<dbReference type="Proteomes" id="UP001141950">
    <property type="component" value="Unassembled WGS sequence"/>
</dbReference>
<comment type="caution">
    <text evidence="3">The sequence shown here is derived from an EMBL/GenBank/DDBJ whole genome shotgun (WGS) entry which is preliminary data.</text>
</comment>
<dbReference type="CDD" id="cd07814">
    <property type="entry name" value="SRPBCC_CalC_Aha1-like"/>
    <property type="match status" value="1"/>
</dbReference>
<dbReference type="InterPro" id="IPR023393">
    <property type="entry name" value="START-like_dom_sf"/>
</dbReference>
<dbReference type="RefSeq" id="WP_257451571.1">
    <property type="nucleotide sequence ID" value="NZ_JANIPJ010000024.1"/>
</dbReference>
<protein>
    <submittedName>
        <fullName evidence="3">SRPBCC domain-containing protein</fullName>
    </submittedName>
</protein>
<dbReference type="AlphaFoldDB" id="A0A9X2MUG8"/>
<reference evidence="3" key="1">
    <citation type="submission" date="2022-08" db="EMBL/GenBank/DDBJ databases">
        <title>The genomic sequence of strain Paenibacillus sp. SCIV0701.</title>
        <authorList>
            <person name="Zhao H."/>
        </authorList>
    </citation>
    <scope>NUCLEOTIDE SEQUENCE</scope>
    <source>
        <strain evidence="3">SCIV0701</strain>
    </source>
</reference>
<evidence type="ECO:0000313" key="3">
    <source>
        <dbReference type="EMBL" id="MCR2807236.1"/>
    </source>
</evidence>